<evidence type="ECO:0000313" key="2">
    <source>
        <dbReference type="EMBL" id="SVD20727.1"/>
    </source>
</evidence>
<name>A0A382TGV4_9ZZZZ</name>
<protein>
    <submittedName>
        <fullName evidence="2">Uncharacterized protein</fullName>
    </submittedName>
</protein>
<sequence>MAVSNWWLYIGVFLCCTRIGMIPGAIFIANWANAKKVRKEIEGEI</sequence>
<proteinExistence type="predicted"/>
<keyword evidence="1" id="KW-0472">Membrane</keyword>
<feature type="transmembrane region" description="Helical" evidence="1">
    <location>
        <begin position="6"/>
        <end position="29"/>
    </location>
</feature>
<gene>
    <name evidence="2" type="ORF">METZ01_LOCUS373581</name>
</gene>
<evidence type="ECO:0000256" key="1">
    <source>
        <dbReference type="SAM" id="Phobius"/>
    </source>
</evidence>
<organism evidence="2">
    <name type="scientific">marine metagenome</name>
    <dbReference type="NCBI Taxonomy" id="408172"/>
    <lineage>
        <taxon>unclassified sequences</taxon>
        <taxon>metagenomes</taxon>
        <taxon>ecological metagenomes</taxon>
    </lineage>
</organism>
<reference evidence="2" key="1">
    <citation type="submission" date="2018-05" db="EMBL/GenBank/DDBJ databases">
        <authorList>
            <person name="Lanie J.A."/>
            <person name="Ng W.-L."/>
            <person name="Kazmierczak K.M."/>
            <person name="Andrzejewski T.M."/>
            <person name="Davidsen T.M."/>
            <person name="Wayne K.J."/>
            <person name="Tettelin H."/>
            <person name="Glass J.I."/>
            <person name="Rusch D."/>
            <person name="Podicherti R."/>
            <person name="Tsui H.-C.T."/>
            <person name="Winkler M.E."/>
        </authorList>
    </citation>
    <scope>NUCLEOTIDE SEQUENCE</scope>
</reference>
<dbReference type="EMBL" id="UINC01136145">
    <property type="protein sequence ID" value="SVD20727.1"/>
    <property type="molecule type" value="Genomic_DNA"/>
</dbReference>
<accession>A0A382TGV4</accession>
<keyword evidence="1" id="KW-1133">Transmembrane helix</keyword>
<dbReference type="AlphaFoldDB" id="A0A382TGV4"/>
<keyword evidence="1" id="KW-0812">Transmembrane</keyword>